<organism evidence="1 2">
    <name type="scientific">Vreelandella olivaria</name>
    <dbReference type="NCBI Taxonomy" id="390919"/>
    <lineage>
        <taxon>Bacteria</taxon>
        <taxon>Pseudomonadati</taxon>
        <taxon>Pseudomonadota</taxon>
        <taxon>Gammaproteobacteria</taxon>
        <taxon>Oceanospirillales</taxon>
        <taxon>Halomonadaceae</taxon>
        <taxon>Vreelandella</taxon>
    </lineage>
</organism>
<dbReference type="EMBL" id="AP019416">
    <property type="protein sequence ID" value="BBI52185.1"/>
    <property type="molecule type" value="Genomic_DNA"/>
</dbReference>
<evidence type="ECO:0000313" key="1">
    <source>
        <dbReference type="EMBL" id="BBI52185.1"/>
    </source>
</evidence>
<proteinExistence type="predicted"/>
<protein>
    <submittedName>
        <fullName evidence="1">Uncharacterized protein</fullName>
    </submittedName>
</protein>
<accession>A0ABN5X0S5</accession>
<sequence>MENLHTQVAALSMHGINHPLVFRQLRFINKRVGTLEHRALWIRRDTAGDNQANPALARSA</sequence>
<dbReference type="Proteomes" id="UP000289555">
    <property type="component" value="Chromosome"/>
</dbReference>
<name>A0ABN5X0S5_9GAMM</name>
<keyword evidence="2" id="KW-1185">Reference proteome</keyword>
<gene>
    <name evidence="1" type="ORF">HORIV_46060</name>
</gene>
<reference evidence="2" key="1">
    <citation type="journal article" date="2019" name="Microbiol. Resour. Announc.">
        <title>Complete Genome Sequence of Halomonas olivaria, a Moderately Halophilic Bacterium Isolated from Olive Processing Effluents, Obtained by Nanopore Sequencing.</title>
        <authorList>
            <person name="Nagata S."/>
            <person name="Ii K.M."/>
            <person name="Tsukimi T."/>
            <person name="Miura M.C."/>
            <person name="Galipon J."/>
            <person name="Arakawa K."/>
        </authorList>
    </citation>
    <scope>NUCLEOTIDE SEQUENCE [LARGE SCALE GENOMIC DNA]</scope>
    <source>
        <strain evidence="2">TYRC17</strain>
    </source>
</reference>
<evidence type="ECO:0000313" key="2">
    <source>
        <dbReference type="Proteomes" id="UP000289555"/>
    </source>
</evidence>